<keyword evidence="1" id="KW-1133">Transmembrane helix</keyword>
<gene>
    <name evidence="2" type="ORF">EVA_17624</name>
</gene>
<evidence type="ECO:0000256" key="1">
    <source>
        <dbReference type="SAM" id="Phobius"/>
    </source>
</evidence>
<protein>
    <submittedName>
        <fullName evidence="2">Membrane protein</fullName>
    </submittedName>
</protein>
<proteinExistence type="predicted"/>
<reference evidence="2" key="1">
    <citation type="journal article" date="2012" name="PLoS ONE">
        <title>Gene sets for utilization of primary and secondary nutrition supplies in the distal gut of endangered iberian lynx.</title>
        <authorList>
            <person name="Alcaide M."/>
            <person name="Messina E."/>
            <person name="Richter M."/>
            <person name="Bargiela R."/>
            <person name="Peplies J."/>
            <person name="Huws S.A."/>
            <person name="Newbold C.J."/>
            <person name="Golyshin P.N."/>
            <person name="Simon M.A."/>
            <person name="Lopez G."/>
            <person name="Yakimov M.M."/>
            <person name="Ferrer M."/>
        </authorList>
    </citation>
    <scope>NUCLEOTIDE SEQUENCE</scope>
</reference>
<accession>J9G3Y8</accession>
<keyword evidence="1" id="KW-0472">Membrane</keyword>
<evidence type="ECO:0000313" key="2">
    <source>
        <dbReference type="EMBL" id="EJW94269.1"/>
    </source>
</evidence>
<dbReference type="AlphaFoldDB" id="J9G3Y8"/>
<dbReference type="EMBL" id="AMCI01006466">
    <property type="protein sequence ID" value="EJW94269.1"/>
    <property type="molecule type" value="Genomic_DNA"/>
</dbReference>
<comment type="caution">
    <text evidence="2">The sequence shown here is derived from an EMBL/GenBank/DDBJ whole genome shotgun (WGS) entry which is preliminary data.</text>
</comment>
<organism evidence="2">
    <name type="scientific">gut metagenome</name>
    <dbReference type="NCBI Taxonomy" id="749906"/>
    <lineage>
        <taxon>unclassified sequences</taxon>
        <taxon>metagenomes</taxon>
        <taxon>organismal metagenomes</taxon>
    </lineage>
</organism>
<sequence length="68" mass="7843">MFPLIFHNLPLLFSFAFVTAFLSHSKTCLYGNDTLISGIFLSNTSYKQIMQLFLLCLIVLMRNDHVKD</sequence>
<keyword evidence="1" id="KW-0812">Transmembrane</keyword>
<name>J9G3Y8_9ZZZZ</name>
<feature type="transmembrane region" description="Helical" evidence="1">
    <location>
        <begin position="35"/>
        <end position="60"/>
    </location>
</feature>